<organism evidence="1 2">
    <name type="scientific">Luteimonas colneyensis</name>
    <dbReference type="NCBI Taxonomy" id="2762230"/>
    <lineage>
        <taxon>Bacteria</taxon>
        <taxon>Pseudomonadati</taxon>
        <taxon>Pseudomonadota</taxon>
        <taxon>Gammaproteobacteria</taxon>
        <taxon>Lysobacterales</taxon>
        <taxon>Lysobacteraceae</taxon>
        <taxon>Luteimonas</taxon>
    </lineage>
</organism>
<reference evidence="1 2" key="1">
    <citation type="submission" date="2020-08" db="EMBL/GenBank/DDBJ databases">
        <title>A Genomic Blueprint of the Chicken Gut Microbiome.</title>
        <authorList>
            <person name="Gilroy R."/>
            <person name="Ravi A."/>
            <person name="Getino M."/>
            <person name="Pursley I."/>
            <person name="Horton D.L."/>
            <person name="Alikhan N.-F."/>
            <person name="Baker D."/>
            <person name="Gharbi K."/>
            <person name="Hall N."/>
            <person name="Watson M."/>
            <person name="Adriaenssens E.M."/>
            <person name="Foster-Nyarko E."/>
            <person name="Jarju S."/>
            <person name="Secka A."/>
            <person name="Antonio M."/>
            <person name="Oren A."/>
            <person name="Chaudhuri R."/>
            <person name="La Ragione R.M."/>
            <person name="Hildebrand F."/>
            <person name="Pallen M.J."/>
        </authorList>
    </citation>
    <scope>NUCLEOTIDE SEQUENCE [LARGE SCALE GENOMIC DNA]</scope>
    <source>
        <strain evidence="1 2">Sa2BVA3</strain>
    </source>
</reference>
<evidence type="ECO:0000313" key="2">
    <source>
        <dbReference type="Proteomes" id="UP000647183"/>
    </source>
</evidence>
<protein>
    <recommendedName>
        <fullName evidence="3">Abi family protein</fullName>
    </recommendedName>
</protein>
<keyword evidence="2" id="KW-1185">Reference proteome</keyword>
<dbReference type="Proteomes" id="UP000647183">
    <property type="component" value="Unassembled WGS sequence"/>
</dbReference>
<sequence length="290" mass="33088">MVLGQRTLQCLREMINERTQYRSGPQLVRFFNALGCQDSYGQGFPSRWVYTDDRLAKLNGTPKLDQCIREVFSPASFVGRLNELDTLVVEFNQYLVFDKWRLERDGAELRFKKLDKIEIQEPPAPKQEEDAFLSREFNNVTFGGLGLEPSVVGVLEQRLREIERCYTSGSPLAVILLAGSTLEGVLLGLATSYPKAFNTSSAAPKHADGKVKRFQDWSLSSFIDVARDLRLVEHDTHKFSHSLRDFRNYIHPFEQMVSGFSPREHTAKICLQVLRAAAEELRSNLARLRT</sequence>
<comment type="caution">
    <text evidence="1">The sequence shown here is derived from an EMBL/GenBank/DDBJ whole genome shotgun (WGS) entry which is preliminary data.</text>
</comment>
<gene>
    <name evidence="1" type="ORF">H9645_05365</name>
</gene>
<evidence type="ECO:0008006" key="3">
    <source>
        <dbReference type="Google" id="ProtNLM"/>
    </source>
</evidence>
<evidence type="ECO:0000313" key="1">
    <source>
        <dbReference type="EMBL" id="MBD7987453.1"/>
    </source>
</evidence>
<accession>A0ABR8UHE4</accession>
<proteinExistence type="predicted"/>
<dbReference type="EMBL" id="JACSQJ010000002">
    <property type="protein sequence ID" value="MBD7987453.1"/>
    <property type="molecule type" value="Genomic_DNA"/>
</dbReference>
<name>A0ABR8UHE4_9GAMM</name>